<evidence type="ECO:0000313" key="2">
    <source>
        <dbReference type="Proteomes" id="UP000214880"/>
    </source>
</evidence>
<dbReference type="Pfam" id="PF10127">
    <property type="entry name" value="RlaP"/>
    <property type="match status" value="1"/>
</dbReference>
<protein>
    <recommendedName>
        <fullName evidence="3">Nucleotidyltransferase</fullName>
    </recommendedName>
</protein>
<reference evidence="1 2" key="1">
    <citation type="submission" date="2016-10" db="EMBL/GenBank/DDBJ databases">
        <authorList>
            <person name="de Groot N.N."/>
        </authorList>
    </citation>
    <scope>NUCLEOTIDE SEQUENCE [LARGE SCALE GENOMIC DNA]</scope>
    <source>
        <strain evidence="1 2">DSM 1736</strain>
    </source>
</reference>
<dbReference type="InterPro" id="IPR018775">
    <property type="entry name" value="RlaP"/>
</dbReference>
<gene>
    <name evidence="1" type="ORF">SAMN04488502_1011219</name>
</gene>
<organism evidence="1 2">
    <name type="scientific">Dendrosporobacter quercicolus</name>
    <dbReference type="NCBI Taxonomy" id="146817"/>
    <lineage>
        <taxon>Bacteria</taxon>
        <taxon>Bacillati</taxon>
        <taxon>Bacillota</taxon>
        <taxon>Negativicutes</taxon>
        <taxon>Selenomonadales</taxon>
        <taxon>Sporomusaceae</taxon>
        <taxon>Dendrosporobacter</taxon>
    </lineage>
</organism>
<dbReference type="STRING" id="146817.SAMN04488502_1011219"/>
<sequence length="262" mass="30873">MLREITDELARIESENGVKILYAVESGSRGWGFASKDSDYDVRFIYIRPLSGYLSIEDHKDYIEVPINSLLDINGWDIRKALRLYRKSNPPLMEWLSSPIVYRDEHSLAEKLRALSREYFLPVPSLHHYLNLAKKTFQEIIITKQVRIKKYFYVLRPLMACRWIDTYQTMAPMELHKLLAGLKIEADIRVEIDRLMERKLISTESDIEPIDHQLYQYFNETIAYYEDEIRFLPRKDHPEKAALDALFCTMVKEAWAGENTSS</sequence>
<dbReference type="EMBL" id="FNHB01000001">
    <property type="protein sequence ID" value="SDL93455.1"/>
    <property type="molecule type" value="Genomic_DNA"/>
</dbReference>
<accession>A0A1G9P5J2</accession>
<keyword evidence="2" id="KW-1185">Reference proteome</keyword>
<dbReference type="AlphaFoldDB" id="A0A1G9P5J2"/>
<evidence type="ECO:0008006" key="3">
    <source>
        <dbReference type="Google" id="ProtNLM"/>
    </source>
</evidence>
<dbReference type="PANTHER" id="PTHR34817">
    <property type="entry name" value="NUCLEOTIDYLTRANSFERASE"/>
    <property type="match status" value="1"/>
</dbReference>
<proteinExistence type="predicted"/>
<dbReference type="PANTHER" id="PTHR34817:SF2">
    <property type="entry name" value="NUCLEOTIDYLTRANSFERASE"/>
    <property type="match status" value="1"/>
</dbReference>
<dbReference type="RefSeq" id="WP_092069630.1">
    <property type="nucleotide sequence ID" value="NZ_FNHB01000001.1"/>
</dbReference>
<dbReference type="Proteomes" id="UP000214880">
    <property type="component" value="Unassembled WGS sequence"/>
</dbReference>
<dbReference type="OrthoDB" id="9796845at2"/>
<name>A0A1G9P5J2_9FIRM</name>
<evidence type="ECO:0000313" key="1">
    <source>
        <dbReference type="EMBL" id="SDL93455.1"/>
    </source>
</evidence>